<reference evidence="3" key="1">
    <citation type="submission" date="2020-06" db="EMBL/GenBank/DDBJ databases">
        <title>A chromosome-scale genome assembly of Talaromyces rugulosus W13939.</title>
        <authorList>
            <person name="Wang B."/>
            <person name="Guo L."/>
            <person name="Ye K."/>
            <person name="Wang L."/>
        </authorList>
    </citation>
    <scope>NUCLEOTIDE SEQUENCE [LARGE SCALE GENOMIC DNA]</scope>
    <source>
        <strain evidence="3">W13939</strain>
    </source>
</reference>
<dbReference type="PANTHER" id="PTHR34776">
    <property type="entry name" value="F17F16.3 PROTEIN"/>
    <property type="match status" value="1"/>
</dbReference>
<evidence type="ECO:0000313" key="2">
    <source>
        <dbReference type="EMBL" id="QKX62963.1"/>
    </source>
</evidence>
<protein>
    <recommendedName>
        <fullName evidence="4">BTB domain transcription factor</fullName>
    </recommendedName>
</protein>
<evidence type="ECO:0000256" key="1">
    <source>
        <dbReference type="SAM" id="MobiDB-lite"/>
    </source>
</evidence>
<keyword evidence="3" id="KW-1185">Reference proteome</keyword>
<dbReference type="AlphaFoldDB" id="A0A7H8REK3"/>
<evidence type="ECO:0000313" key="3">
    <source>
        <dbReference type="Proteomes" id="UP000509510"/>
    </source>
</evidence>
<dbReference type="PANTHER" id="PTHR34776:SF1">
    <property type="entry name" value="F17F16.3 PROTEIN"/>
    <property type="match status" value="1"/>
</dbReference>
<dbReference type="EMBL" id="CP055902">
    <property type="protein sequence ID" value="QKX62963.1"/>
    <property type="molecule type" value="Genomic_DNA"/>
</dbReference>
<sequence length="423" mass="47005">MPARTSTRQAAVKANQAFAHGPAGSKRKGSAPKGSLPKKGKKDEKIKEGAAYEKPSVTEEAQEIRPSEAWSDTQATVNKQPTEAPPQRAEEPVTDGAVKEEEETKQPVLDQESKKSPSREKDETEKPKAEKTGTPIRESVERENIIPSTILEKGIIYFFFRPRVNVEDPHSMSDVARSFFVLRPTPKGAQLETGPLGDEANCRLMMLPKKKFPSSGRERDMGFVEKAKVSLKTLQEKLIAKSTYETQTRGERTTPEARPYAEGVYAIIKEGRSSHLAYMLTIPEKLGDIQMDFGLYGRGSFVFQSKNPKYPGPAGARLPKDPEYPAEVMAKFHDLRWVPTEPEFLDYPSSQFLMIGGAHDNLGKAGEALPGAEKETKERPADELAKLEGENEERVDSLAGDHTIFNDLGLDAKKYGELPKFWD</sequence>
<feature type="compositionally biased region" description="Polar residues" evidence="1">
    <location>
        <begin position="70"/>
        <end position="81"/>
    </location>
</feature>
<feature type="compositionally biased region" description="Basic and acidic residues" evidence="1">
    <location>
        <begin position="372"/>
        <end position="393"/>
    </location>
</feature>
<name>A0A7H8REK3_TALRU</name>
<dbReference type="GeneID" id="55997612"/>
<dbReference type="Proteomes" id="UP000509510">
    <property type="component" value="Chromosome V"/>
</dbReference>
<evidence type="ECO:0008006" key="4">
    <source>
        <dbReference type="Google" id="ProtNLM"/>
    </source>
</evidence>
<dbReference type="KEGG" id="trg:TRUGW13939_10131"/>
<accession>A0A7H8REK3</accession>
<feature type="compositionally biased region" description="Basic residues" evidence="1">
    <location>
        <begin position="25"/>
        <end position="40"/>
    </location>
</feature>
<organism evidence="2 3">
    <name type="scientific">Talaromyces rugulosus</name>
    <name type="common">Penicillium rugulosum</name>
    <dbReference type="NCBI Taxonomy" id="121627"/>
    <lineage>
        <taxon>Eukaryota</taxon>
        <taxon>Fungi</taxon>
        <taxon>Dikarya</taxon>
        <taxon>Ascomycota</taxon>
        <taxon>Pezizomycotina</taxon>
        <taxon>Eurotiomycetes</taxon>
        <taxon>Eurotiomycetidae</taxon>
        <taxon>Eurotiales</taxon>
        <taxon>Trichocomaceae</taxon>
        <taxon>Talaromyces</taxon>
        <taxon>Talaromyces sect. Islandici</taxon>
    </lineage>
</organism>
<feature type="region of interest" description="Disordered" evidence="1">
    <location>
        <begin position="1"/>
        <end position="138"/>
    </location>
</feature>
<feature type="compositionally biased region" description="Basic and acidic residues" evidence="1">
    <location>
        <begin position="97"/>
        <end position="131"/>
    </location>
</feature>
<gene>
    <name evidence="2" type="ORF">TRUGW13939_10131</name>
</gene>
<feature type="region of interest" description="Disordered" evidence="1">
    <location>
        <begin position="364"/>
        <end position="393"/>
    </location>
</feature>
<feature type="compositionally biased region" description="Basic and acidic residues" evidence="1">
    <location>
        <begin position="41"/>
        <end position="51"/>
    </location>
</feature>
<proteinExistence type="predicted"/>
<dbReference type="OrthoDB" id="1028014at2759"/>
<dbReference type="RefSeq" id="XP_035349137.1">
    <property type="nucleotide sequence ID" value="XM_035493244.1"/>
</dbReference>